<feature type="transmembrane region" description="Helical" evidence="1">
    <location>
        <begin position="80"/>
        <end position="102"/>
    </location>
</feature>
<gene>
    <name evidence="2" type="primary">nad2</name>
</gene>
<protein>
    <submittedName>
        <fullName evidence="2">NADH dehydrogenase subunit 2</fullName>
    </submittedName>
</protein>
<geneLocation type="mitochondrion" evidence="2"/>
<keyword evidence="1" id="KW-0472">Membrane</keyword>
<name>A0A1S5UZM4_9BIVA</name>
<feature type="transmembrane region" description="Helical" evidence="1">
    <location>
        <begin position="256"/>
        <end position="276"/>
    </location>
</feature>
<dbReference type="AlphaFoldDB" id="A0A1S5UZM4"/>
<feature type="transmembrane region" description="Helical" evidence="1">
    <location>
        <begin position="222"/>
        <end position="244"/>
    </location>
</feature>
<dbReference type="EMBL" id="KX669228">
    <property type="protein sequence ID" value="AQN67800.1"/>
    <property type="molecule type" value="Genomic_DNA"/>
</dbReference>
<sequence>MSLLLSILSYWGVAVCSDPLVAYLLLVIGSIFGAVVFHGTGIGEVSDKKAVMVYLIVQVLGSSFVLASCGVNSVELGRAFLSFAFLIKVGLFPFHWWVYYVFSCLRWKAFGPGLVFMKFGLVMSFPVLMGWWFYLVVCTGSFFYMWVGVVSEGKGGNLKSIVSWMSVGDSCWSLLGKMMSLQAALVYFFSSGLTLQYLSWVLSREGLAELSSLSLCKDPWSVLFGLWSYAGFPPLLGSVAKLYVVDELISYTPEGVGVYLSLWGMLMSLITMSVVGRYLAAVLLMAPKYNGLSNKILLQIGSMLILSYGLFFFV</sequence>
<feature type="transmembrane region" description="Helical" evidence="1">
    <location>
        <begin position="296"/>
        <end position="313"/>
    </location>
</feature>
<feature type="transmembrane region" description="Helical" evidence="1">
    <location>
        <begin position="51"/>
        <end position="74"/>
    </location>
</feature>
<keyword evidence="1" id="KW-0812">Transmembrane</keyword>
<evidence type="ECO:0000313" key="2">
    <source>
        <dbReference type="EMBL" id="AQN67800.1"/>
    </source>
</evidence>
<feature type="transmembrane region" description="Helical" evidence="1">
    <location>
        <begin position="131"/>
        <end position="150"/>
    </location>
</feature>
<keyword evidence="2" id="KW-0496">Mitochondrion</keyword>
<keyword evidence="1" id="KW-1133">Transmembrane helix</keyword>
<reference evidence="2" key="1">
    <citation type="submission" date="2016-08" db="EMBL/GenBank/DDBJ databases">
        <title>Pinctada albina mitochondrion, partial genome.</title>
        <authorList>
            <person name="Zhan X."/>
            <person name="Shi Y."/>
            <person name="Gu Z."/>
            <person name="Wang A."/>
        </authorList>
    </citation>
    <scope>NUCLEOTIDE SEQUENCE</scope>
</reference>
<feature type="transmembrane region" description="Helical" evidence="1">
    <location>
        <begin position="20"/>
        <end position="39"/>
    </location>
</feature>
<proteinExistence type="predicted"/>
<organism evidence="2">
    <name type="scientific">Pinctada albina</name>
    <dbReference type="NCBI Taxonomy" id="315487"/>
    <lineage>
        <taxon>Eukaryota</taxon>
        <taxon>Metazoa</taxon>
        <taxon>Spiralia</taxon>
        <taxon>Lophotrochozoa</taxon>
        <taxon>Mollusca</taxon>
        <taxon>Bivalvia</taxon>
        <taxon>Autobranchia</taxon>
        <taxon>Pteriomorphia</taxon>
        <taxon>Pterioida</taxon>
        <taxon>Pterioidea</taxon>
        <taxon>Pteriidae</taxon>
        <taxon>Pinctada</taxon>
    </lineage>
</organism>
<evidence type="ECO:0000256" key="1">
    <source>
        <dbReference type="SAM" id="Phobius"/>
    </source>
</evidence>
<accession>A0A1S5UZM4</accession>
<feature type="transmembrane region" description="Helical" evidence="1">
    <location>
        <begin position="184"/>
        <end position="202"/>
    </location>
</feature>